<dbReference type="AlphaFoldDB" id="A0A9N9BXC4"/>
<proteinExistence type="predicted"/>
<keyword evidence="2" id="KW-1185">Reference proteome</keyword>
<organism evidence="1 2">
    <name type="scientific">Funneliformis mosseae</name>
    <name type="common">Endomycorrhizal fungus</name>
    <name type="synonym">Glomus mosseae</name>
    <dbReference type="NCBI Taxonomy" id="27381"/>
    <lineage>
        <taxon>Eukaryota</taxon>
        <taxon>Fungi</taxon>
        <taxon>Fungi incertae sedis</taxon>
        <taxon>Mucoromycota</taxon>
        <taxon>Glomeromycotina</taxon>
        <taxon>Glomeromycetes</taxon>
        <taxon>Glomerales</taxon>
        <taxon>Glomeraceae</taxon>
        <taxon>Funneliformis</taxon>
    </lineage>
</organism>
<dbReference type="Proteomes" id="UP000789375">
    <property type="component" value="Unassembled WGS sequence"/>
</dbReference>
<name>A0A9N9BXC4_FUNMO</name>
<reference evidence="1" key="1">
    <citation type="submission" date="2021-06" db="EMBL/GenBank/DDBJ databases">
        <authorList>
            <person name="Kallberg Y."/>
            <person name="Tangrot J."/>
            <person name="Rosling A."/>
        </authorList>
    </citation>
    <scope>NUCLEOTIDE SEQUENCE</scope>
    <source>
        <strain evidence="1">87-6 pot B 2015</strain>
    </source>
</reference>
<dbReference type="EMBL" id="CAJVPP010001928">
    <property type="protein sequence ID" value="CAG8579222.1"/>
    <property type="molecule type" value="Genomic_DNA"/>
</dbReference>
<comment type="caution">
    <text evidence="1">The sequence shown here is derived from an EMBL/GenBank/DDBJ whole genome shotgun (WGS) entry which is preliminary data.</text>
</comment>
<evidence type="ECO:0000313" key="2">
    <source>
        <dbReference type="Proteomes" id="UP000789375"/>
    </source>
</evidence>
<sequence>MSSLTQCFLENSITNRIIILKPDNEFLMWELPPTEINSHHDTLDPLTLFRKHYLKAKNRDTSLSLSSDPDAEIIEAWSCSDKQVHEVYGKFCSQMLFRYHNLFELEHKLLNKIKLSKFNRKGGEISRNHLGLEYKEAAYRTISNGILGNKRPMKVYKIKITAVADGKMIIELDVRYADTLVLIFGKYKSRFHDEN</sequence>
<accession>A0A9N9BXC4</accession>
<evidence type="ECO:0000313" key="1">
    <source>
        <dbReference type="EMBL" id="CAG8579222.1"/>
    </source>
</evidence>
<protein>
    <submittedName>
        <fullName evidence="1">13886_t:CDS:1</fullName>
    </submittedName>
</protein>
<gene>
    <name evidence="1" type="ORF">FMOSSE_LOCUS7862</name>
</gene>